<name>A0A222E4W4_9RHOB</name>
<proteinExistence type="predicted"/>
<organism evidence="1 2">
    <name type="scientific">Antarctobacter heliothermus</name>
    <dbReference type="NCBI Taxonomy" id="74033"/>
    <lineage>
        <taxon>Bacteria</taxon>
        <taxon>Pseudomonadati</taxon>
        <taxon>Pseudomonadota</taxon>
        <taxon>Alphaproteobacteria</taxon>
        <taxon>Rhodobacterales</taxon>
        <taxon>Roseobacteraceae</taxon>
        <taxon>Antarctobacter</taxon>
    </lineage>
</organism>
<protein>
    <submittedName>
        <fullName evidence="1">Uncharacterized protein</fullName>
    </submittedName>
</protein>
<gene>
    <name evidence="1" type="ORF">ANTHELSMS3_02575</name>
</gene>
<accession>A0A222E4W4</accession>
<dbReference type="AlphaFoldDB" id="A0A222E4W4"/>
<evidence type="ECO:0000313" key="2">
    <source>
        <dbReference type="Proteomes" id="UP000203589"/>
    </source>
</evidence>
<reference evidence="1 2" key="1">
    <citation type="submission" date="2017-07" db="EMBL/GenBank/DDBJ databases">
        <title>Genome Sequence of Antarctobacter heliothermus Strain SMS3 Isolated from a culture of the Diatom Skeletonema marinoi.</title>
        <authorList>
            <person name="Topel M."/>
            <person name="Pinder M.I.M."/>
            <person name="Johansson O.N."/>
            <person name="Kourtchenko O."/>
            <person name="Godhe A."/>
            <person name="Clarke A.K."/>
        </authorList>
    </citation>
    <scope>NUCLEOTIDE SEQUENCE [LARGE SCALE GENOMIC DNA]</scope>
    <source>
        <strain evidence="1 2">SMS3</strain>
    </source>
</reference>
<dbReference type="KEGG" id="aht:ANTHELSMS3_02575"/>
<keyword evidence="2" id="KW-1185">Reference proteome</keyword>
<sequence>MRGMIYLKNLRFVKWTDNATVQAAALPTDGVMPDRDLVGIVRP</sequence>
<dbReference type="Proteomes" id="UP000203589">
    <property type="component" value="Chromosome"/>
</dbReference>
<evidence type="ECO:0000313" key="1">
    <source>
        <dbReference type="EMBL" id="ASP21237.1"/>
    </source>
</evidence>
<dbReference type="EMBL" id="CP022540">
    <property type="protein sequence ID" value="ASP21237.1"/>
    <property type="molecule type" value="Genomic_DNA"/>
</dbReference>